<proteinExistence type="inferred from homology"/>
<dbReference type="Proteomes" id="UP000636709">
    <property type="component" value="Unassembled WGS sequence"/>
</dbReference>
<keyword evidence="5" id="KW-0931">ER-Golgi transport</keyword>
<protein>
    <recommendedName>
        <fullName evidence="7">Sec16 Sec23-binding domain-containing protein</fullName>
    </recommendedName>
</protein>
<feature type="compositionally biased region" description="Low complexity" evidence="6">
    <location>
        <begin position="886"/>
        <end position="911"/>
    </location>
</feature>
<evidence type="ECO:0000256" key="6">
    <source>
        <dbReference type="SAM" id="MobiDB-lite"/>
    </source>
</evidence>
<dbReference type="GO" id="GO:0007030">
    <property type="term" value="P:Golgi organization"/>
    <property type="evidence" value="ECO:0007669"/>
    <property type="project" value="TreeGrafter"/>
</dbReference>
<keyword evidence="4" id="KW-0256">Endoplasmic reticulum</keyword>
<comment type="caution">
    <text evidence="8">The sequence shown here is derived from an EMBL/GenBank/DDBJ whole genome shotgun (WGS) entry which is preliminary data.</text>
</comment>
<evidence type="ECO:0000256" key="5">
    <source>
        <dbReference type="ARBA" id="ARBA00022892"/>
    </source>
</evidence>
<feature type="compositionally biased region" description="Low complexity" evidence="6">
    <location>
        <begin position="850"/>
        <end position="859"/>
    </location>
</feature>
<feature type="region of interest" description="Disordered" evidence="6">
    <location>
        <begin position="621"/>
        <end position="668"/>
    </location>
</feature>
<sequence length="966" mass="103141">MASSSFSPDDQTDADFFRQPRRRRRRTRTRQRRQLRLASRPSPTSASPTTTRLPRRPPPRRGATGGRVAGLGQGPAAGVPHHRQAGASLDAQATDQDFFGGTSVSSDQNAGGQLQRTGSAEVDSTDPRYLETMYPGWKYDEATQQWYQVDTSNATGNAAQALDSSSQNLQQLGGSSYMQSSAHAGLETIAEEGSAAAGASSWGQEGASEYPPNMLFYAEYPGQHADYMVPNLLQVNQPKYMGFDTSANHHGYGDGNSSGTVSVLNLSEVVLDKVDPSSITNGSALDYFNALCRQPVPGPLHYGKLRSPFGSDPSQEERDGPEIAVTKLFSSCKRSSVHMGNFATVQCMRNIPSEVQMQAVAQEVQNLLVSGRRKEALQCAQGGQLWGPAIILALQLGDQFYVDTVKKMAHSHFVSGSPLRTLCLLIAGQPADVFNVENNVNSDYGTSHQPMEVLAQLMGFSVAAAHSCYLVAELNIDSYSESARLCLIGADHLKCPRTFASPEAIQVLPSVYEGAESLGRAPELEAWKQLFSSLEDRIRTHQQGGYATNLAPGKLVGKIFTSLDKSLSRMMGTPSAPLPPLPHGSESHSAPGAAKFVNSQSLMAMSSLMPSASMQSMTEIADNSGGAGRKIAHNRSVSEPDFGRTSKQGTGSDGTQSSASGSGSSRFGWLGSTLQKTMGLVSKSHRQAKLGDQNKFYYDANLKRWVEEGAAIPAEEPPLPPPPTKTMFQNGMPDHKLNGPMSGNHAPNGVTEWKPSNSSEQGLGMPPIPPSQNQFSARGRMGVRSRYVDTFNKSGAPGAVPSYNKPAAPSVTPPAGAKFFMPTAAAAVDQPHQAVAQIHSETIHQDERSASPPAETSFSSPPPSTQFPAPVASTIYRQSSMDNIASPYQGSGLSSVSSNSSFSRSRAASWSGTYPEQFSALGATRSPEGQNMPSPLVPGKPSHSRSNSNSSLQLNGLAEDLHEVEL</sequence>
<evidence type="ECO:0000313" key="9">
    <source>
        <dbReference type="Proteomes" id="UP000636709"/>
    </source>
</evidence>
<dbReference type="GO" id="GO:0070971">
    <property type="term" value="C:endoplasmic reticulum exit site"/>
    <property type="evidence" value="ECO:0007669"/>
    <property type="project" value="TreeGrafter"/>
</dbReference>
<feature type="region of interest" description="Disordered" evidence="6">
    <location>
        <begin position="97"/>
        <end position="127"/>
    </location>
</feature>
<evidence type="ECO:0000313" key="8">
    <source>
        <dbReference type="EMBL" id="KAF8676766.1"/>
    </source>
</evidence>
<comment type="subcellular location">
    <subcellularLocation>
        <location evidence="1">Endoplasmic reticulum</location>
    </subcellularLocation>
</comment>
<feature type="compositionally biased region" description="Basic residues" evidence="6">
    <location>
        <begin position="19"/>
        <end position="35"/>
    </location>
</feature>
<keyword evidence="9" id="KW-1185">Reference proteome</keyword>
<feature type="compositionally biased region" description="Low complexity" evidence="6">
    <location>
        <begin position="645"/>
        <end position="665"/>
    </location>
</feature>
<evidence type="ECO:0000256" key="2">
    <source>
        <dbReference type="ARBA" id="ARBA00005927"/>
    </source>
</evidence>
<dbReference type="InterPro" id="IPR024298">
    <property type="entry name" value="Sec16_Sec23-bd"/>
</dbReference>
<feature type="compositionally biased region" description="Low complexity" evidence="6">
    <location>
        <begin position="36"/>
        <end position="52"/>
    </location>
</feature>
<dbReference type="GO" id="GO:0016192">
    <property type="term" value="P:vesicle-mediated transport"/>
    <property type="evidence" value="ECO:0007669"/>
    <property type="project" value="UniProtKB-KW"/>
</dbReference>
<comment type="similarity">
    <text evidence="2">Belongs to the SEC16 family.</text>
</comment>
<name>A0A835AXS0_9POAL</name>
<dbReference type="GO" id="GO:0012507">
    <property type="term" value="C:ER to Golgi transport vesicle membrane"/>
    <property type="evidence" value="ECO:0007669"/>
    <property type="project" value="TreeGrafter"/>
</dbReference>
<feature type="region of interest" description="Disordered" evidence="6">
    <location>
        <begin position="752"/>
        <end position="776"/>
    </location>
</feature>
<organism evidence="8 9">
    <name type="scientific">Digitaria exilis</name>
    <dbReference type="NCBI Taxonomy" id="1010633"/>
    <lineage>
        <taxon>Eukaryota</taxon>
        <taxon>Viridiplantae</taxon>
        <taxon>Streptophyta</taxon>
        <taxon>Embryophyta</taxon>
        <taxon>Tracheophyta</taxon>
        <taxon>Spermatophyta</taxon>
        <taxon>Magnoliopsida</taxon>
        <taxon>Liliopsida</taxon>
        <taxon>Poales</taxon>
        <taxon>Poaceae</taxon>
        <taxon>PACMAD clade</taxon>
        <taxon>Panicoideae</taxon>
        <taxon>Panicodae</taxon>
        <taxon>Paniceae</taxon>
        <taxon>Anthephorinae</taxon>
        <taxon>Digitaria</taxon>
    </lineage>
</organism>
<feature type="region of interest" description="Disordered" evidence="6">
    <location>
        <begin position="842"/>
        <end position="966"/>
    </location>
</feature>
<reference evidence="8" key="1">
    <citation type="submission" date="2020-07" db="EMBL/GenBank/DDBJ databases">
        <title>Genome sequence and genetic diversity analysis of an under-domesticated orphan crop, white fonio (Digitaria exilis).</title>
        <authorList>
            <person name="Bennetzen J.L."/>
            <person name="Chen S."/>
            <person name="Ma X."/>
            <person name="Wang X."/>
            <person name="Yssel A.E.J."/>
            <person name="Chaluvadi S.R."/>
            <person name="Johnson M."/>
            <person name="Gangashetty P."/>
            <person name="Hamidou F."/>
            <person name="Sanogo M.D."/>
            <person name="Zwaenepoel A."/>
            <person name="Wallace J."/>
            <person name="Van De Peer Y."/>
            <person name="Van Deynze A."/>
        </authorList>
    </citation>
    <scope>NUCLEOTIDE SEQUENCE</scope>
    <source>
        <tissue evidence="8">Leaves</tissue>
    </source>
</reference>
<evidence type="ECO:0000259" key="7">
    <source>
        <dbReference type="Pfam" id="PF12931"/>
    </source>
</evidence>
<feature type="domain" description="Sec16 Sec23-binding" evidence="7">
    <location>
        <begin position="364"/>
        <end position="434"/>
    </location>
</feature>
<dbReference type="OrthoDB" id="8918678at2759"/>
<dbReference type="PANTHER" id="PTHR13402:SF6">
    <property type="entry name" value="SECRETORY 16, ISOFORM I"/>
    <property type="match status" value="1"/>
</dbReference>
<dbReference type="PANTHER" id="PTHR13402">
    <property type="entry name" value="RGPR-RELATED"/>
    <property type="match status" value="1"/>
</dbReference>
<gene>
    <name evidence="8" type="ORF">HU200_046816</name>
</gene>
<dbReference type="AlphaFoldDB" id="A0A835AXS0"/>
<accession>A0A835AXS0</accession>
<dbReference type="EMBL" id="JACEFO010002151">
    <property type="protein sequence ID" value="KAF8676766.1"/>
    <property type="molecule type" value="Genomic_DNA"/>
</dbReference>
<feature type="region of interest" description="Disordered" evidence="6">
    <location>
        <begin position="1"/>
        <end position="84"/>
    </location>
</feature>
<evidence type="ECO:0000256" key="1">
    <source>
        <dbReference type="ARBA" id="ARBA00004240"/>
    </source>
</evidence>
<feature type="compositionally biased region" description="Polar residues" evidence="6">
    <location>
        <begin position="102"/>
        <end position="118"/>
    </location>
</feature>
<keyword evidence="3" id="KW-0813">Transport</keyword>
<evidence type="ECO:0000256" key="4">
    <source>
        <dbReference type="ARBA" id="ARBA00022824"/>
    </source>
</evidence>
<feature type="region of interest" description="Disordered" evidence="6">
    <location>
        <begin position="570"/>
        <end position="592"/>
    </location>
</feature>
<dbReference type="Pfam" id="PF12931">
    <property type="entry name" value="TPR_Sec16"/>
    <property type="match status" value="1"/>
</dbReference>
<dbReference type="GO" id="GO:0070973">
    <property type="term" value="P:protein localization to endoplasmic reticulum exit site"/>
    <property type="evidence" value="ECO:0007669"/>
    <property type="project" value="TreeGrafter"/>
</dbReference>
<evidence type="ECO:0000256" key="3">
    <source>
        <dbReference type="ARBA" id="ARBA00022448"/>
    </source>
</evidence>
<feature type="compositionally biased region" description="Low complexity" evidence="6">
    <location>
        <begin position="944"/>
        <end position="957"/>
    </location>
</feature>
<feature type="compositionally biased region" description="Gly residues" evidence="6">
    <location>
        <begin position="63"/>
        <end position="75"/>
    </location>
</feature>